<evidence type="ECO:0000256" key="2">
    <source>
        <dbReference type="SAM" id="MobiDB-lite"/>
    </source>
</evidence>
<name>A0A914VR76_9BILA</name>
<evidence type="ECO:0000259" key="3">
    <source>
        <dbReference type="Pfam" id="PF15903"/>
    </source>
</evidence>
<dbReference type="AlphaFoldDB" id="A0A914VR76"/>
<dbReference type="InterPro" id="IPR026136">
    <property type="entry name" value="RIPOR3"/>
</dbReference>
<keyword evidence="4" id="KW-1185">Reference proteome</keyword>
<protein>
    <submittedName>
        <fullName evidence="5">FAM65 N-terminal domain-containing protein</fullName>
    </submittedName>
</protein>
<sequence length="940" mass="104950">MPLLAERAARVCGSLVTASNVERWDTATINRQPSNCKGTGKSSKHQRRLTQDNIKLFKQKISLEERRSPFEVALKRRNTMATVNASDNFTMHRSYSATNRRIPEGSMTVRSYGGPDMPHYQPPIAPVAASRAQLNNTVTGANMRNVTIPVPKRIEDLFNSLQKGYNACIVTQIEQSDSLKGKIEEMAADTAKRSEILLLEEQLRLTEENAQLFQGHAARLNKLYDLYSGQIHLRTPQPDFRMGKNGQSLSAGNQSAQVRAGMKQMSQHLNAIEAELQSLMGKLKIEMKGIVGFARLTAGDVFDVQVKHGTQKWKTRGKTLADRSQKWESTSFTLGCHAENTIDVKASEVKTFGKLRVLSEQTFDPCQFFSAQPQLITINLNATGSMKLQLIATWIPLMSSKPVSSTTSRSSKKQPLKSTDKTPSNKVVDIREPYQANPRNTLNMAYTGNVPVYFDGYVERSQFTAPKMDMTGSVGSSWLKSASTMNLAATPDADSSQLSPLLSQLRPYIERLNRTYPELSSLQSCLNSWESVLKRNRSSLAQLNGSFAKVFGGTKQTSIEELDDNVLMKHEQTSENDSGIDSLRQHTSPYNSKGRLDTGPSERRFKHIKEQRRKSIGAVVDADEAQSFEDDGRSTTGHRELDHCLRHHLTRCLQTLKLLATRFGPLEYKEQELVGRLDQETTTLEDLLHVSRSLPALPNISNILADLNAGVELQDVWLSASYPANAILIVPAHLLKHEIRSCFGRIVSDRYPDLLDSVMDGLMNLMTDGKLWCPEWITVYQFVGAFRGKNLPPYIESLAHEAWIGAGLSSRVLPTVQMVMDRLLHVPVVPPMESLRHIGLVLMAPNRELHSVIERYLTKAQGQLAEDLIMTYICLLEHDDNESRQGACRALTILNSALAVRPLAFVARCDRSPLVREDARQALSGLVNDDGSDTFEMTKV</sequence>
<organism evidence="4 5">
    <name type="scientific">Plectus sambesii</name>
    <dbReference type="NCBI Taxonomy" id="2011161"/>
    <lineage>
        <taxon>Eukaryota</taxon>
        <taxon>Metazoa</taxon>
        <taxon>Ecdysozoa</taxon>
        <taxon>Nematoda</taxon>
        <taxon>Chromadorea</taxon>
        <taxon>Plectida</taxon>
        <taxon>Plectina</taxon>
        <taxon>Plectoidea</taxon>
        <taxon>Plectidae</taxon>
        <taxon>Plectus</taxon>
    </lineage>
</organism>
<feature type="region of interest" description="Disordered" evidence="2">
    <location>
        <begin position="401"/>
        <end position="428"/>
    </location>
</feature>
<evidence type="ECO:0000256" key="1">
    <source>
        <dbReference type="ARBA" id="ARBA00005744"/>
    </source>
</evidence>
<feature type="region of interest" description="Disordered" evidence="2">
    <location>
        <begin position="29"/>
        <end position="48"/>
    </location>
</feature>
<feature type="region of interest" description="Disordered" evidence="2">
    <location>
        <begin position="572"/>
        <end position="601"/>
    </location>
</feature>
<evidence type="ECO:0000313" key="5">
    <source>
        <dbReference type="WBParaSite" id="PSAMB.scaffold2271size24186.g17114.t1"/>
    </source>
</evidence>
<proteinExistence type="inferred from homology"/>
<dbReference type="Pfam" id="PF15903">
    <property type="entry name" value="PL48"/>
    <property type="match status" value="1"/>
</dbReference>
<evidence type="ECO:0000313" key="4">
    <source>
        <dbReference type="Proteomes" id="UP000887566"/>
    </source>
</evidence>
<dbReference type="PANTHER" id="PTHR15829:SF13">
    <property type="entry name" value="FAM65 N-TERMINAL DOMAIN-CONTAINING PROTEIN"/>
    <property type="match status" value="1"/>
</dbReference>
<dbReference type="WBParaSite" id="PSAMB.scaffold2271size24186.g17114.t1">
    <property type="protein sequence ID" value="PSAMB.scaffold2271size24186.g17114.t1"/>
    <property type="gene ID" value="PSAMB.scaffold2271size24186.g17114"/>
</dbReference>
<dbReference type="PANTHER" id="PTHR15829">
    <property type="entry name" value="PROTEIN KINASE PKN/PRK1, EFFECTOR"/>
    <property type="match status" value="1"/>
</dbReference>
<accession>A0A914VR76</accession>
<reference evidence="5" key="1">
    <citation type="submission" date="2022-11" db="UniProtKB">
        <authorList>
            <consortium name="WormBaseParasite"/>
        </authorList>
    </citation>
    <scope>IDENTIFICATION</scope>
</reference>
<dbReference type="InterPro" id="IPR031780">
    <property type="entry name" value="FAM65_N"/>
</dbReference>
<dbReference type="Proteomes" id="UP000887566">
    <property type="component" value="Unplaced"/>
</dbReference>
<feature type="domain" description="FAM65 N-terminal" evidence="3">
    <location>
        <begin position="135"/>
        <end position="415"/>
    </location>
</feature>
<comment type="similarity">
    <text evidence="1">Belongs to the RIPOR family.</text>
</comment>
<feature type="compositionally biased region" description="Polar residues" evidence="2">
    <location>
        <begin position="29"/>
        <end position="41"/>
    </location>
</feature>
<feature type="compositionally biased region" description="Polar residues" evidence="2">
    <location>
        <begin position="575"/>
        <end position="591"/>
    </location>
</feature>